<comment type="caution">
    <text evidence="1">The sequence shown here is derived from an EMBL/GenBank/DDBJ whole genome shotgun (WGS) entry which is preliminary data.</text>
</comment>
<sequence>MNVLKGFYQPDSLRLVPQGVLIQEVHPQFRIDPEVFQKRFGIDPLVFPMLHLLGLLGQILSKEHLFLT</sequence>
<evidence type="ECO:0000313" key="1">
    <source>
        <dbReference type="EMBL" id="KAL0939883.1"/>
    </source>
</evidence>
<protein>
    <submittedName>
        <fullName evidence="1">Uncharacterized protein</fullName>
    </submittedName>
</protein>
<accession>A0ACC3Z6Z4</accession>
<organism evidence="1 2">
    <name type="scientific">Colletotrichum truncatum</name>
    <name type="common">Anthracnose fungus</name>
    <name type="synonym">Colletotrichum capsici</name>
    <dbReference type="NCBI Taxonomy" id="5467"/>
    <lineage>
        <taxon>Eukaryota</taxon>
        <taxon>Fungi</taxon>
        <taxon>Dikarya</taxon>
        <taxon>Ascomycota</taxon>
        <taxon>Pezizomycotina</taxon>
        <taxon>Sordariomycetes</taxon>
        <taxon>Hypocreomycetidae</taxon>
        <taxon>Glomerellales</taxon>
        <taxon>Glomerellaceae</taxon>
        <taxon>Colletotrichum</taxon>
        <taxon>Colletotrichum truncatum species complex</taxon>
    </lineage>
</organism>
<proteinExistence type="predicted"/>
<reference evidence="1 2" key="1">
    <citation type="journal article" date="2020" name="Phytopathology">
        <title>Genome Sequence Resources of Colletotrichum truncatum, C. plurivorum, C. musicola, and C. sojae: Four Species Pathogenic to Soybean (Glycine max).</title>
        <authorList>
            <person name="Rogerio F."/>
            <person name="Boufleur T.R."/>
            <person name="Ciampi-Guillardi M."/>
            <person name="Sukno S.A."/>
            <person name="Thon M.R."/>
            <person name="Massola Junior N.S."/>
            <person name="Baroncelli R."/>
        </authorList>
    </citation>
    <scope>NUCLEOTIDE SEQUENCE [LARGE SCALE GENOMIC DNA]</scope>
    <source>
        <strain evidence="1 2">CMES1059</strain>
    </source>
</reference>
<dbReference type="EMBL" id="VUJX02000003">
    <property type="protein sequence ID" value="KAL0939883.1"/>
    <property type="molecule type" value="Genomic_DNA"/>
</dbReference>
<name>A0ACC3Z6Z4_COLTU</name>
<dbReference type="Proteomes" id="UP000805649">
    <property type="component" value="Unassembled WGS sequence"/>
</dbReference>
<keyword evidence="2" id="KW-1185">Reference proteome</keyword>
<gene>
    <name evidence="1" type="ORF">CTRU02_206493</name>
</gene>
<evidence type="ECO:0000313" key="2">
    <source>
        <dbReference type="Proteomes" id="UP000805649"/>
    </source>
</evidence>